<dbReference type="EMBL" id="AOPY01001475">
    <property type="protein sequence ID" value="EPJ38061.1"/>
    <property type="molecule type" value="Genomic_DNA"/>
</dbReference>
<keyword evidence="2" id="KW-0472">Membrane</keyword>
<evidence type="ECO:0000313" key="3">
    <source>
        <dbReference type="EMBL" id="EPJ38061.1"/>
    </source>
</evidence>
<proteinExistence type="predicted"/>
<feature type="compositionally biased region" description="Pro residues" evidence="1">
    <location>
        <begin position="207"/>
        <end position="222"/>
    </location>
</feature>
<reference evidence="3 4" key="1">
    <citation type="submission" date="2013-02" db="EMBL/GenBank/DDBJ databases">
        <title>Draft Genome Sequence of Streptomyces afghaniensis, Which Produces Compounds of the Julimycin B-Complex.</title>
        <authorList>
            <person name="Gruening B.A."/>
            <person name="Praeg A."/>
            <person name="Erxleben A."/>
            <person name="Guenther S."/>
            <person name="Fiedler H.-P."/>
            <person name="Goodfellow M."/>
            <person name="Mueller M."/>
        </authorList>
    </citation>
    <scope>NUCLEOTIDE SEQUENCE [LARGE SCALE GENOMIC DNA]</scope>
    <source>
        <strain evidence="3 4">772</strain>
    </source>
</reference>
<evidence type="ECO:0000313" key="4">
    <source>
        <dbReference type="Proteomes" id="UP000015001"/>
    </source>
</evidence>
<evidence type="ECO:0000256" key="2">
    <source>
        <dbReference type="SAM" id="Phobius"/>
    </source>
</evidence>
<name>S4MN06_9ACTN</name>
<feature type="transmembrane region" description="Helical" evidence="2">
    <location>
        <begin position="71"/>
        <end position="92"/>
    </location>
</feature>
<gene>
    <name evidence="3" type="ORF">STAFG_4881</name>
</gene>
<dbReference type="HOGENOM" id="CLU_1089521_0_0_11"/>
<keyword evidence="2" id="KW-0812">Transmembrane</keyword>
<evidence type="ECO:0000256" key="1">
    <source>
        <dbReference type="SAM" id="MobiDB-lite"/>
    </source>
</evidence>
<feature type="region of interest" description="Disordered" evidence="1">
    <location>
        <begin position="115"/>
        <end position="255"/>
    </location>
</feature>
<feature type="transmembrane region" description="Helical" evidence="2">
    <location>
        <begin position="43"/>
        <end position="59"/>
    </location>
</feature>
<comment type="caution">
    <text evidence="3">The sequence shown here is derived from an EMBL/GenBank/DDBJ whole genome shotgun (WGS) entry which is preliminary data.</text>
</comment>
<sequence>MAFVFVLVATLVLAVIVTANWYVWRRLFRDTTRGPGLTRRAGAALIAGGWLLAITALVAERTGAPFWLQQVLAWPGFLWLALSVYLLLAVVAGEAVRPVLRWFLERRARARANGTGFEPGAGAPGAAGDPAAAPQTDRAGGAPLSATASGPRTDDGAGAPGGVPTSVAATAMHADPGGTVTAPSPTPTRRPAPHPPPPTAPRSRSPPQAPPTAPPPLPPAPPAVSSSPGSSPGPPRPLLPGPWGTGRTACCVGPR</sequence>
<keyword evidence="4" id="KW-1185">Reference proteome</keyword>
<evidence type="ECO:0008006" key="5">
    <source>
        <dbReference type="Google" id="ProtNLM"/>
    </source>
</evidence>
<protein>
    <recommendedName>
        <fullName evidence="5">Metallophosphoesterase</fullName>
    </recommendedName>
</protein>
<keyword evidence="2" id="KW-1133">Transmembrane helix</keyword>
<organism evidence="3 4">
    <name type="scientific">Streptomyces afghaniensis 772</name>
    <dbReference type="NCBI Taxonomy" id="1283301"/>
    <lineage>
        <taxon>Bacteria</taxon>
        <taxon>Bacillati</taxon>
        <taxon>Actinomycetota</taxon>
        <taxon>Actinomycetes</taxon>
        <taxon>Kitasatosporales</taxon>
        <taxon>Streptomycetaceae</taxon>
        <taxon>Streptomyces</taxon>
    </lineage>
</organism>
<dbReference type="AlphaFoldDB" id="S4MN06"/>
<feature type="compositionally biased region" description="Pro residues" evidence="1">
    <location>
        <begin position="184"/>
        <end position="200"/>
    </location>
</feature>
<dbReference type="Proteomes" id="UP000015001">
    <property type="component" value="Unassembled WGS sequence"/>
</dbReference>
<accession>S4MN06</accession>
<feature type="compositionally biased region" description="Pro residues" evidence="1">
    <location>
        <begin position="231"/>
        <end position="240"/>
    </location>
</feature>
<dbReference type="PATRIC" id="fig|1283301.3.peg.4852"/>